<protein>
    <submittedName>
        <fullName evidence="2">Platelet endothelial aggregation receptor 1-like</fullName>
    </submittedName>
</protein>
<dbReference type="Gene3D" id="2.10.25.10">
    <property type="entry name" value="Laminin"/>
    <property type="match status" value="1"/>
</dbReference>
<sequence length="128" mass="14478">MHLTSTLIGLLIIGTALELPTPIAAQFWKTPNKDNNNLNWRNEALARRPSGICYKTLTVDTVNPNSRSRQISFCCNDYVNKGNNQLLKCEPICREDCSNGLCITPGDCECAPGYERRDRKCRNMLNRD</sequence>
<reference evidence="2" key="1">
    <citation type="submission" date="2025-08" db="UniProtKB">
        <authorList>
            <consortium name="RefSeq"/>
        </authorList>
    </citation>
    <scope>IDENTIFICATION</scope>
</reference>
<dbReference type="RefSeq" id="XP_016989616.1">
    <property type="nucleotide sequence ID" value="XM_017134127.1"/>
</dbReference>
<dbReference type="RefSeq" id="XP_016989616.2">
    <property type="nucleotide sequence ID" value="XM_017134127.2"/>
</dbReference>
<evidence type="ECO:0000313" key="2">
    <source>
        <dbReference type="RefSeq" id="XP_016989616.1"/>
    </source>
</evidence>
<evidence type="ECO:0000256" key="1">
    <source>
        <dbReference type="SAM" id="SignalP"/>
    </source>
</evidence>
<gene>
    <name evidence="2" type="primary">LOC108051867</name>
</gene>
<accession>A0A6P4FWN7</accession>
<dbReference type="GeneID" id="108051867"/>
<proteinExistence type="predicted"/>
<dbReference type="AlphaFoldDB" id="A0A6P4FWN7"/>
<feature type="signal peptide" evidence="1">
    <location>
        <begin position="1"/>
        <end position="25"/>
    </location>
</feature>
<feature type="chain" id="PRO_5028011213" evidence="1">
    <location>
        <begin position="26"/>
        <end position="128"/>
    </location>
</feature>
<organism evidence="2">
    <name type="scientific">Drosophila rhopaloa</name>
    <name type="common">Fruit fly</name>
    <dbReference type="NCBI Taxonomy" id="1041015"/>
    <lineage>
        <taxon>Eukaryota</taxon>
        <taxon>Metazoa</taxon>
        <taxon>Ecdysozoa</taxon>
        <taxon>Arthropoda</taxon>
        <taxon>Hexapoda</taxon>
        <taxon>Insecta</taxon>
        <taxon>Pterygota</taxon>
        <taxon>Neoptera</taxon>
        <taxon>Endopterygota</taxon>
        <taxon>Diptera</taxon>
        <taxon>Brachycera</taxon>
        <taxon>Muscomorpha</taxon>
        <taxon>Ephydroidea</taxon>
        <taxon>Drosophilidae</taxon>
        <taxon>Drosophila</taxon>
        <taxon>Sophophora</taxon>
    </lineage>
</organism>
<name>A0A6P4FWN7_DRORH</name>
<dbReference type="OrthoDB" id="409374at2759"/>
<keyword evidence="1" id="KW-0732">Signal</keyword>